<feature type="compositionally biased region" description="Basic and acidic residues" evidence="6">
    <location>
        <begin position="493"/>
        <end position="506"/>
    </location>
</feature>
<reference evidence="8" key="2">
    <citation type="submission" date="2025-09" db="UniProtKB">
        <authorList>
            <consortium name="Ensembl"/>
        </authorList>
    </citation>
    <scope>IDENTIFICATION</scope>
</reference>
<comment type="similarity">
    <text evidence="5">Belongs to the class I-like SAM-binding methyltransferase superfamily. RsmB/NOP family.</text>
</comment>
<evidence type="ECO:0000256" key="1">
    <source>
        <dbReference type="ARBA" id="ARBA00022603"/>
    </source>
</evidence>
<reference evidence="8" key="1">
    <citation type="submission" date="2025-08" db="UniProtKB">
        <authorList>
            <consortium name="Ensembl"/>
        </authorList>
    </citation>
    <scope>IDENTIFICATION</scope>
</reference>
<protein>
    <recommendedName>
        <fullName evidence="7">SAM-dependent MTase RsmB/NOP-type domain-containing protein</fullName>
    </recommendedName>
</protein>
<keyword evidence="3 5" id="KW-0949">S-adenosyl-L-methionine</keyword>
<feature type="active site" description="Nucleophile" evidence="5">
    <location>
        <position position="361"/>
    </location>
</feature>
<evidence type="ECO:0000256" key="6">
    <source>
        <dbReference type="SAM" id="MobiDB-lite"/>
    </source>
</evidence>
<dbReference type="GeneTree" id="ENSGT00940000155974"/>
<dbReference type="InterPro" id="IPR023267">
    <property type="entry name" value="RCMT"/>
</dbReference>
<keyword evidence="9" id="KW-1185">Reference proteome</keyword>
<dbReference type="AlphaFoldDB" id="A0A8C8CJ60"/>
<dbReference type="InterPro" id="IPR049560">
    <property type="entry name" value="MeTrfase_RsmB-F_NOP2_cat"/>
</dbReference>
<dbReference type="InterPro" id="IPR048889">
    <property type="entry name" value="NSUN5_RCM1_N"/>
</dbReference>
<sequence>MALYAKAAEILEKVERKQATVKTLVYDSKFQNIKQLFALVCETQKFSSILQEIIESTKLLKQTKIKMNLAKVLVYDLVIGKGLKCGGAWKALMMKHRSRLQAALARMKIKQKVSRNQDLLSSSLQQPEGDQLPRYVRVNTLKTTVEDAIDYFKREGFSYLGQAYRLDDLNLKGKSFVGDLHLSDLLVFSPKTDFHDHNLYKAGHIILQDKASCLPAYLLNPPTGSHVLDACAAPGNKTSHLAAIMKNKGRLFAFDLDAKRLSTMSTLLLRAGVTCQQLANQDFLKVDPDGGSGNNTTGLKMYLNDPEGLKSKWMVCLRDEASPSQNEQHKRRLQALAAFQLHCLNHALRFPRLQRVVYSTCSIHTEENEQVVAACLLQNPGFRLVPLLLQWPERGLAPLTKCLRASTTKTLTHGFFVALLERHTAERLEEQASETLNPVAEMSPSSPSASKDIHEVQEPISTTKDIDMAEEAKPTEENTETSGGVKKKRKKKKDGDKEALEPKATEEQTNTSGRAKRIKAKVE</sequence>
<feature type="compositionally biased region" description="Basic and acidic residues" evidence="6">
    <location>
        <begin position="464"/>
        <end position="476"/>
    </location>
</feature>
<dbReference type="Pfam" id="PF21148">
    <property type="entry name" value="NSUN5_fdxn-like"/>
    <property type="match status" value="1"/>
</dbReference>
<dbReference type="PANTHER" id="PTHR22807:SF4">
    <property type="entry name" value="28S RRNA (CYTOSINE-C(5))-METHYLTRANSFERASE"/>
    <property type="match status" value="1"/>
</dbReference>
<feature type="domain" description="SAM-dependent MTase RsmB/NOP-type" evidence="7">
    <location>
        <begin position="124"/>
        <end position="423"/>
    </location>
</feature>
<evidence type="ECO:0000256" key="5">
    <source>
        <dbReference type="PROSITE-ProRule" id="PRU01023"/>
    </source>
</evidence>
<dbReference type="Pfam" id="PF01189">
    <property type="entry name" value="Methyltr_RsmB-F"/>
    <property type="match status" value="1"/>
</dbReference>
<feature type="region of interest" description="Disordered" evidence="6">
    <location>
        <begin position="430"/>
        <end position="523"/>
    </location>
</feature>
<dbReference type="PROSITE" id="PS51686">
    <property type="entry name" value="SAM_MT_RSMB_NOP"/>
    <property type="match status" value="1"/>
</dbReference>
<dbReference type="Gene3D" id="3.30.70.1170">
    <property type="entry name" value="Sun protein, domain 3"/>
    <property type="match status" value="1"/>
</dbReference>
<accession>A0A8C8CJ60</accession>
<dbReference type="Ensembl" id="ENSOTST00005009999.2">
    <property type="protein sequence ID" value="ENSOTSP00005009070.1"/>
    <property type="gene ID" value="ENSOTSG00005004913.2"/>
</dbReference>
<name>A0A8C8CJ60_ONCTS</name>
<evidence type="ECO:0000256" key="4">
    <source>
        <dbReference type="ARBA" id="ARBA00022884"/>
    </source>
</evidence>
<dbReference type="Pfam" id="PF21153">
    <property type="entry name" value="NSUN5_N"/>
    <property type="match status" value="1"/>
</dbReference>
<proteinExistence type="inferred from homology"/>
<feature type="binding site" evidence="5">
    <location>
        <position position="305"/>
    </location>
    <ligand>
        <name>S-adenosyl-L-methionine</name>
        <dbReference type="ChEBI" id="CHEBI:59789"/>
    </ligand>
</feature>
<dbReference type="Gene3D" id="3.40.50.150">
    <property type="entry name" value="Vaccinia Virus protein VP39"/>
    <property type="match status" value="1"/>
</dbReference>
<dbReference type="GO" id="GO:0003723">
    <property type="term" value="F:RNA binding"/>
    <property type="evidence" value="ECO:0007669"/>
    <property type="project" value="UniProtKB-UniRule"/>
</dbReference>
<dbReference type="GO" id="GO:0070475">
    <property type="term" value="P:rRNA base methylation"/>
    <property type="evidence" value="ECO:0007669"/>
    <property type="project" value="TreeGrafter"/>
</dbReference>
<gene>
    <name evidence="8" type="primary">NSUN5</name>
</gene>
<keyword evidence="4 5" id="KW-0694">RNA-binding</keyword>
<feature type="compositionally biased region" description="Basic residues" evidence="6">
    <location>
        <begin position="514"/>
        <end position="523"/>
    </location>
</feature>
<feature type="binding site" evidence="5">
    <location>
        <position position="282"/>
    </location>
    <ligand>
        <name>S-adenosyl-L-methionine</name>
        <dbReference type="ChEBI" id="CHEBI:59789"/>
    </ligand>
</feature>
<dbReference type="PRINTS" id="PR02008">
    <property type="entry name" value="RCMTFAMILY"/>
</dbReference>
<evidence type="ECO:0000313" key="9">
    <source>
        <dbReference type="Proteomes" id="UP000694402"/>
    </source>
</evidence>
<evidence type="ECO:0000256" key="2">
    <source>
        <dbReference type="ARBA" id="ARBA00022679"/>
    </source>
</evidence>
<feature type="binding site" evidence="5">
    <location>
        <begin position="231"/>
        <end position="237"/>
    </location>
    <ligand>
        <name>S-adenosyl-L-methionine</name>
        <dbReference type="ChEBI" id="CHEBI:59789"/>
    </ligand>
</feature>
<keyword evidence="1 5" id="KW-0489">Methyltransferase</keyword>
<organism evidence="8 9">
    <name type="scientific">Oncorhynchus tshawytscha</name>
    <name type="common">Chinook salmon</name>
    <name type="synonym">Salmo tshawytscha</name>
    <dbReference type="NCBI Taxonomy" id="74940"/>
    <lineage>
        <taxon>Eukaryota</taxon>
        <taxon>Metazoa</taxon>
        <taxon>Chordata</taxon>
        <taxon>Craniata</taxon>
        <taxon>Vertebrata</taxon>
        <taxon>Euteleostomi</taxon>
        <taxon>Actinopterygii</taxon>
        <taxon>Neopterygii</taxon>
        <taxon>Teleostei</taxon>
        <taxon>Protacanthopterygii</taxon>
        <taxon>Salmoniformes</taxon>
        <taxon>Salmonidae</taxon>
        <taxon>Salmoninae</taxon>
        <taxon>Oncorhynchus</taxon>
    </lineage>
</organism>
<evidence type="ECO:0000259" key="7">
    <source>
        <dbReference type="PROSITE" id="PS51686"/>
    </source>
</evidence>
<dbReference type="SUPFAM" id="SSF53335">
    <property type="entry name" value="S-adenosyl-L-methionine-dependent methyltransferases"/>
    <property type="match status" value="1"/>
</dbReference>
<dbReference type="GO" id="GO:0008173">
    <property type="term" value="F:RNA methyltransferase activity"/>
    <property type="evidence" value="ECO:0007669"/>
    <property type="project" value="InterPro"/>
</dbReference>
<evidence type="ECO:0000256" key="3">
    <source>
        <dbReference type="ARBA" id="ARBA00022691"/>
    </source>
</evidence>
<dbReference type="InterPro" id="IPR049561">
    <property type="entry name" value="NSUN5_7_fdxn-like"/>
</dbReference>
<dbReference type="Proteomes" id="UP000694402">
    <property type="component" value="Unassembled WGS sequence"/>
</dbReference>
<evidence type="ECO:0000313" key="8">
    <source>
        <dbReference type="Ensembl" id="ENSOTSP00005009070.1"/>
    </source>
</evidence>
<dbReference type="InterPro" id="IPR029063">
    <property type="entry name" value="SAM-dependent_MTases_sf"/>
</dbReference>
<feature type="binding site" evidence="5">
    <location>
        <position position="255"/>
    </location>
    <ligand>
        <name>S-adenosyl-L-methionine</name>
        <dbReference type="ChEBI" id="CHEBI:59789"/>
    </ligand>
</feature>
<keyword evidence="2 5" id="KW-0808">Transferase</keyword>
<dbReference type="FunFam" id="3.30.70.1170:FF:000004">
    <property type="entry name" value="probable 28S rRNA (Cytosine-C(5))-methyltransferase isoform X2"/>
    <property type="match status" value="1"/>
</dbReference>
<dbReference type="InterPro" id="IPR001678">
    <property type="entry name" value="MeTrfase_RsmB-F_NOP2_dom"/>
</dbReference>
<dbReference type="PANTHER" id="PTHR22807">
    <property type="entry name" value="NOP2 YEAST -RELATED NOL1/NOP2/FMU SUN DOMAIN-CONTAINING"/>
    <property type="match status" value="1"/>
</dbReference>
<dbReference type="GO" id="GO:0005730">
    <property type="term" value="C:nucleolus"/>
    <property type="evidence" value="ECO:0007669"/>
    <property type="project" value="TreeGrafter"/>
</dbReference>